<evidence type="ECO:0000313" key="4">
    <source>
        <dbReference type="EMBL" id="KAG9443283.1"/>
    </source>
</evidence>
<feature type="region of interest" description="Disordered" evidence="1">
    <location>
        <begin position="56"/>
        <end position="75"/>
    </location>
</feature>
<comment type="caution">
    <text evidence="4">The sequence shown here is derived from an EMBL/GenBank/DDBJ whole genome shotgun (WGS) entry which is preliminary data.</text>
</comment>
<feature type="compositionally biased region" description="Basic and acidic residues" evidence="1">
    <location>
        <begin position="294"/>
        <end position="304"/>
    </location>
</feature>
<feature type="region of interest" description="Disordered" evidence="1">
    <location>
        <begin position="284"/>
        <end position="315"/>
    </location>
</feature>
<keyword evidence="5" id="KW-1185">Reference proteome</keyword>
<feature type="region of interest" description="Disordered" evidence="1">
    <location>
        <begin position="373"/>
        <end position="408"/>
    </location>
</feature>
<proteinExistence type="predicted"/>
<protein>
    <recommendedName>
        <fullName evidence="6">Zinc-ribbon domain-containing protein</fullName>
    </recommendedName>
</protein>
<name>A0AAV7E7N0_ARIFI</name>
<dbReference type="InterPro" id="IPR055126">
    <property type="entry name" value="EDR4-like_N"/>
</dbReference>
<dbReference type="InterPro" id="IPR021480">
    <property type="entry name" value="Zinc_ribbon_12"/>
</dbReference>
<feature type="compositionally biased region" description="Basic and acidic residues" evidence="1">
    <location>
        <begin position="98"/>
        <end position="110"/>
    </location>
</feature>
<dbReference type="Proteomes" id="UP000825729">
    <property type="component" value="Unassembled WGS sequence"/>
</dbReference>
<dbReference type="EMBL" id="JAINDJ010000006">
    <property type="protein sequence ID" value="KAG9443283.1"/>
    <property type="molecule type" value="Genomic_DNA"/>
</dbReference>
<dbReference type="GO" id="GO:1900150">
    <property type="term" value="P:regulation of defense response to fungus"/>
    <property type="evidence" value="ECO:0007669"/>
    <property type="project" value="InterPro"/>
</dbReference>
<feature type="compositionally biased region" description="Basic and acidic residues" evidence="1">
    <location>
        <begin position="146"/>
        <end position="158"/>
    </location>
</feature>
<sequence>MAGRPTKVRFVKCPKCKQILPEFANIPVYQCGGCGAVLKAKYREVGGECSAAESFENSERKPEDTESVASTKQPVVHNSGDEELICLSQGNSGLESDLSDKSLTEHRETNDDVALSGEATLWKEVLSQNGRSRESNGADEVGTSDSRIEIPDLLKEEGCSNSTGQSETSEKVQPVLNLDCENQSQDDQEIKTQHYLDAEVGTSSGQLLSNNMKIRDTVDGSSDSVISEDMVDTKNNEKLESLLKSPTTRSYYAYYGNYSSNGDDFDYHISTRNRNQHVSKRAFKPSRVADSVSTEEKPPRREDPLVGMSADPERQTQVAELSQLASVASSDRFGTACSQSFNWDQEEQLESNGYEFQAYEQERLLEPKVSDPVRSWMESESVGPSKLSPRATPDGRYSTSVHQDNNLPNDRHEELERFGQHQVDRLWKVERLRDQLNRLSGPSERGRGKFPRGGHAQELSGYSANPVKHHVAAYEKRRMAPQYYESSKIHFSGPPNCRHHVDYSCSYCYGDGWRCSAQLPPICYSNGLCQTCAVHIHHRSYGPSPTSSQQLSGPGFHGPFFPNTTALLHEERPLDHEMEMLHYREKRNMLKRHCRPIVGGAPFLACYKCCKLLQIPADFLPMRRHQKLRCGACSEVLTFSIQGRNHIMPFRPIDVQHHLSPSTSQKGLQGDPVSCSDDYGHPSCYYSTEGATSQNDMLDKMQGSCSSIEPIQGEKMVCEQTKKEIVDRQGSTLVLKLSKMGMSGVSPQRSTSPLHRLMGYSSPGEIINGVAYEADNLGADLHSDATSKALPKKILGGAD</sequence>
<dbReference type="InterPro" id="IPR040244">
    <property type="entry name" value="EDR4-like"/>
</dbReference>
<feature type="domain" description="Enhanced disease resistance 4-like N-terminal" evidence="3">
    <location>
        <begin position="7"/>
        <end position="40"/>
    </location>
</feature>
<evidence type="ECO:0000313" key="5">
    <source>
        <dbReference type="Proteomes" id="UP000825729"/>
    </source>
</evidence>
<gene>
    <name evidence="4" type="ORF">H6P81_014623</name>
</gene>
<feature type="compositionally biased region" description="Polar residues" evidence="1">
    <location>
        <begin position="397"/>
        <end position="408"/>
    </location>
</feature>
<dbReference type="Pfam" id="PF22910">
    <property type="entry name" value="EDR4-like_1st"/>
    <property type="match status" value="1"/>
</dbReference>
<feature type="region of interest" description="Disordered" evidence="1">
    <location>
        <begin position="439"/>
        <end position="460"/>
    </location>
</feature>
<feature type="region of interest" description="Disordered" evidence="1">
    <location>
        <begin position="95"/>
        <end position="173"/>
    </location>
</feature>
<evidence type="ECO:0008006" key="6">
    <source>
        <dbReference type="Google" id="ProtNLM"/>
    </source>
</evidence>
<dbReference type="PANTHER" id="PTHR31105:SF38">
    <property type="entry name" value="PROTEIN ENHANCED DISEASE RESISTANCE 4"/>
    <property type="match status" value="1"/>
</dbReference>
<accession>A0AAV7E7N0</accession>
<evidence type="ECO:0000259" key="2">
    <source>
        <dbReference type="Pfam" id="PF11331"/>
    </source>
</evidence>
<dbReference type="Pfam" id="PF11331">
    <property type="entry name" value="Zn_ribbon_12"/>
    <property type="match status" value="1"/>
</dbReference>
<dbReference type="AlphaFoldDB" id="A0AAV7E7N0"/>
<feature type="domain" description="Probable zinc-ribbon" evidence="2">
    <location>
        <begin position="599"/>
        <end position="641"/>
    </location>
</feature>
<evidence type="ECO:0000256" key="1">
    <source>
        <dbReference type="SAM" id="MobiDB-lite"/>
    </source>
</evidence>
<reference evidence="4 5" key="1">
    <citation type="submission" date="2021-07" db="EMBL/GenBank/DDBJ databases">
        <title>The Aristolochia fimbriata genome: insights into angiosperm evolution, floral development and chemical biosynthesis.</title>
        <authorList>
            <person name="Jiao Y."/>
        </authorList>
    </citation>
    <scope>NUCLEOTIDE SEQUENCE [LARGE SCALE GENOMIC DNA]</scope>
    <source>
        <strain evidence="4">IBCAS-2021</strain>
        <tissue evidence="4">Leaf</tissue>
    </source>
</reference>
<evidence type="ECO:0000259" key="3">
    <source>
        <dbReference type="Pfam" id="PF22910"/>
    </source>
</evidence>
<organism evidence="4 5">
    <name type="scientific">Aristolochia fimbriata</name>
    <name type="common">White veined hardy Dutchman's pipe vine</name>
    <dbReference type="NCBI Taxonomy" id="158543"/>
    <lineage>
        <taxon>Eukaryota</taxon>
        <taxon>Viridiplantae</taxon>
        <taxon>Streptophyta</taxon>
        <taxon>Embryophyta</taxon>
        <taxon>Tracheophyta</taxon>
        <taxon>Spermatophyta</taxon>
        <taxon>Magnoliopsida</taxon>
        <taxon>Magnoliidae</taxon>
        <taxon>Piperales</taxon>
        <taxon>Aristolochiaceae</taxon>
        <taxon>Aristolochia</taxon>
    </lineage>
</organism>
<dbReference type="PANTHER" id="PTHR31105">
    <property type="entry name" value="EXTRA-LARGE G-PROTEIN-LIKE"/>
    <property type="match status" value="1"/>
</dbReference>